<name>A0ABZ0I6Y7_9GAMM</name>
<feature type="domain" description="Glycosyltransferase 2-like" evidence="6">
    <location>
        <begin position="2"/>
        <end position="87"/>
    </location>
</feature>
<dbReference type="Gene3D" id="3.90.550.10">
    <property type="entry name" value="Spore Coat Polysaccharide Biosynthesis Protein SpsA, Chain A"/>
    <property type="match status" value="1"/>
</dbReference>
<keyword evidence="2" id="KW-1003">Cell membrane</keyword>
<organism evidence="7 8">
    <name type="scientific">Congregibacter variabilis</name>
    <dbReference type="NCBI Taxonomy" id="3081200"/>
    <lineage>
        <taxon>Bacteria</taxon>
        <taxon>Pseudomonadati</taxon>
        <taxon>Pseudomonadota</taxon>
        <taxon>Gammaproteobacteria</taxon>
        <taxon>Cellvibrionales</taxon>
        <taxon>Halieaceae</taxon>
        <taxon>Congregibacter</taxon>
    </lineage>
</organism>
<dbReference type="NCBIfam" id="TIGR04283">
    <property type="entry name" value="glyco_like_mftF"/>
    <property type="match status" value="1"/>
</dbReference>
<accession>A0ABZ0I6Y7</accession>
<evidence type="ECO:0000256" key="5">
    <source>
        <dbReference type="ARBA" id="ARBA00023136"/>
    </source>
</evidence>
<comment type="subcellular location">
    <subcellularLocation>
        <location evidence="1">Cell membrane</location>
    </subcellularLocation>
</comment>
<evidence type="ECO:0000256" key="1">
    <source>
        <dbReference type="ARBA" id="ARBA00004236"/>
    </source>
</evidence>
<evidence type="ECO:0000256" key="3">
    <source>
        <dbReference type="ARBA" id="ARBA00022676"/>
    </source>
</evidence>
<dbReference type="SUPFAM" id="SSF53448">
    <property type="entry name" value="Nucleotide-diphospho-sugar transferases"/>
    <property type="match status" value="1"/>
</dbReference>
<keyword evidence="3" id="KW-0328">Glycosyltransferase</keyword>
<dbReference type="InterPro" id="IPR001173">
    <property type="entry name" value="Glyco_trans_2-like"/>
</dbReference>
<evidence type="ECO:0000259" key="6">
    <source>
        <dbReference type="Pfam" id="PF00535"/>
    </source>
</evidence>
<proteinExistence type="predicted"/>
<evidence type="ECO:0000313" key="8">
    <source>
        <dbReference type="Proteomes" id="UP001626537"/>
    </source>
</evidence>
<dbReference type="Proteomes" id="UP001626537">
    <property type="component" value="Chromosome"/>
</dbReference>
<evidence type="ECO:0000256" key="2">
    <source>
        <dbReference type="ARBA" id="ARBA00022475"/>
    </source>
</evidence>
<dbReference type="PANTHER" id="PTHR43646:SF2">
    <property type="entry name" value="GLYCOSYLTRANSFERASE 2-LIKE DOMAIN-CONTAINING PROTEIN"/>
    <property type="match status" value="1"/>
</dbReference>
<dbReference type="CDD" id="cd02522">
    <property type="entry name" value="GT_2_like_a"/>
    <property type="match status" value="1"/>
</dbReference>
<dbReference type="InterPro" id="IPR026461">
    <property type="entry name" value="Trfase_2_rSAM/seldom_assoc"/>
</dbReference>
<dbReference type="RefSeq" id="WP_407348975.1">
    <property type="nucleotide sequence ID" value="NZ_CP136864.1"/>
</dbReference>
<dbReference type="Pfam" id="PF00535">
    <property type="entry name" value="Glycos_transf_2"/>
    <property type="match status" value="1"/>
</dbReference>
<evidence type="ECO:0000256" key="4">
    <source>
        <dbReference type="ARBA" id="ARBA00022679"/>
    </source>
</evidence>
<sequence>MSFVIPALNEVSRLPVLLRQLRRDFADCELIVVDGGSSDGSVAAAMGLADCILLGEPGRALQMNLGAACAKGDWLAFLHADTQPDFDEATLRAALDDQLRWGFCHISLQGHSRGLPMVSAFMNQRSRLTNVATGDQLLFVQRELFREVEGFRRIPLMEDVDICKRLRSRGAGGLLNLQVLSSGRRWDERGLWATIMRMWVLRLAYWLGVSPRRLWAHYYGKHAVPGSGGS</sequence>
<dbReference type="EMBL" id="CP136864">
    <property type="protein sequence ID" value="WOJ94339.1"/>
    <property type="molecule type" value="Genomic_DNA"/>
</dbReference>
<dbReference type="InterPro" id="IPR029044">
    <property type="entry name" value="Nucleotide-diphossugar_trans"/>
</dbReference>
<keyword evidence="8" id="KW-1185">Reference proteome</keyword>
<reference evidence="7 8" key="1">
    <citation type="submission" date="2023-10" db="EMBL/GenBank/DDBJ databases">
        <title>Two novel species belonging to the OM43/NOR5 clade.</title>
        <authorList>
            <person name="Park M."/>
        </authorList>
    </citation>
    <scope>NUCLEOTIDE SEQUENCE [LARGE SCALE GENOMIC DNA]</scope>
    <source>
        <strain evidence="7 8">IMCC43200</strain>
    </source>
</reference>
<protein>
    <submittedName>
        <fullName evidence="7">TIGR04283 family arsenosugar biosynthesis glycosyltransferase</fullName>
    </submittedName>
</protein>
<gene>
    <name evidence="7" type="ORF">R0135_04050</name>
</gene>
<keyword evidence="4" id="KW-0808">Transferase</keyword>
<keyword evidence="5" id="KW-0472">Membrane</keyword>
<dbReference type="PANTHER" id="PTHR43646">
    <property type="entry name" value="GLYCOSYLTRANSFERASE"/>
    <property type="match status" value="1"/>
</dbReference>
<evidence type="ECO:0000313" key="7">
    <source>
        <dbReference type="EMBL" id="WOJ94339.1"/>
    </source>
</evidence>